<dbReference type="RefSeq" id="WP_089837134.1">
    <property type="nucleotide sequence ID" value="NZ_FNBN01000009.1"/>
</dbReference>
<evidence type="ECO:0008006" key="5">
    <source>
        <dbReference type="Google" id="ProtNLM"/>
    </source>
</evidence>
<gene>
    <name evidence="3" type="ORF">SAMN04488121_109260</name>
</gene>
<accession>A0A1G8AHP8</accession>
<dbReference type="Proteomes" id="UP000199045">
    <property type="component" value="Unassembled WGS sequence"/>
</dbReference>
<proteinExistence type="predicted"/>
<evidence type="ECO:0000313" key="4">
    <source>
        <dbReference type="Proteomes" id="UP000199045"/>
    </source>
</evidence>
<evidence type="ECO:0000313" key="3">
    <source>
        <dbReference type="EMBL" id="SDH20417.1"/>
    </source>
</evidence>
<sequence length="302" mass="35192">MRTRYFKSNILLAIFLVLAISLHAQKVTSQYSSTQKNGKERIITDRDDKTYQLEFTDGKMTFLSVDGVSVPEEKWGDYKTIIDEIREQMKKDKEQARLDRLQAEKDREQARLDRLQADKDRLQANQDRLQAQKEREQAGRDRLRVEKDRAQAELDRQQAMRDKQQADRDQQQADKDREQAIKDRAQADKDREQADKDRAQAEKDRAQAVLDRAQAEKDRAQAEADRKLMADLTADLVSDKLITDANDLHMLTLSPTEMTVNGVKQPDAVHKKYQDKYSRFAKNNLAYLADGNNKHIQMRRNN</sequence>
<dbReference type="STRING" id="104663.SAMN04488121_109260"/>
<evidence type="ECO:0000256" key="1">
    <source>
        <dbReference type="SAM" id="MobiDB-lite"/>
    </source>
</evidence>
<reference evidence="3 4" key="1">
    <citation type="submission" date="2016-10" db="EMBL/GenBank/DDBJ databases">
        <authorList>
            <person name="de Groot N.N."/>
        </authorList>
    </citation>
    <scope>NUCLEOTIDE SEQUENCE [LARGE SCALE GENOMIC DNA]</scope>
    <source>
        <strain evidence="3 4">DSM 527</strain>
    </source>
</reference>
<organism evidence="3 4">
    <name type="scientific">Chitinophaga filiformis</name>
    <name type="common">Myxococcus filiformis</name>
    <name type="synonym">Flexibacter filiformis</name>
    <dbReference type="NCBI Taxonomy" id="104663"/>
    <lineage>
        <taxon>Bacteria</taxon>
        <taxon>Pseudomonadati</taxon>
        <taxon>Bacteroidota</taxon>
        <taxon>Chitinophagia</taxon>
        <taxon>Chitinophagales</taxon>
        <taxon>Chitinophagaceae</taxon>
        <taxon>Chitinophaga</taxon>
    </lineage>
</organism>
<feature type="compositionally biased region" description="Basic and acidic residues" evidence="1">
    <location>
        <begin position="130"/>
        <end position="206"/>
    </location>
</feature>
<keyword evidence="2" id="KW-0732">Signal</keyword>
<dbReference type="AlphaFoldDB" id="A0A1G8AHP8"/>
<feature type="region of interest" description="Disordered" evidence="1">
    <location>
        <begin position="114"/>
        <end position="211"/>
    </location>
</feature>
<name>A0A1G8AHP8_CHIFI</name>
<feature type="signal peptide" evidence="2">
    <location>
        <begin position="1"/>
        <end position="24"/>
    </location>
</feature>
<feature type="chain" id="PRO_5011534937" description="Colicin import membrane protein" evidence="2">
    <location>
        <begin position="25"/>
        <end position="302"/>
    </location>
</feature>
<dbReference type="OrthoDB" id="791896at2"/>
<protein>
    <recommendedName>
        <fullName evidence="5">Colicin import membrane protein</fullName>
    </recommendedName>
</protein>
<evidence type="ECO:0000256" key="2">
    <source>
        <dbReference type="SAM" id="SignalP"/>
    </source>
</evidence>
<dbReference type="EMBL" id="FNBN01000009">
    <property type="protein sequence ID" value="SDH20417.1"/>
    <property type="molecule type" value="Genomic_DNA"/>
</dbReference>